<name>A0A4Q0Z9N0_9BACT</name>
<dbReference type="Proteomes" id="UP000290870">
    <property type="component" value="Unassembled WGS sequence"/>
</dbReference>
<dbReference type="Pfam" id="PF03279">
    <property type="entry name" value="Lip_A_acyltrans"/>
    <property type="match status" value="1"/>
</dbReference>
<proteinExistence type="predicted"/>
<gene>
    <name evidence="8" type="ORF">CRU90_12280</name>
</gene>
<keyword evidence="7" id="KW-1133">Transmembrane helix</keyword>
<dbReference type="PANTHER" id="PTHR30606">
    <property type="entry name" value="LIPID A BIOSYNTHESIS LAUROYL ACYLTRANSFERASE"/>
    <property type="match status" value="1"/>
</dbReference>
<dbReference type="AlphaFoldDB" id="A0A4Q0Z9N0"/>
<dbReference type="GO" id="GO:0016746">
    <property type="term" value="F:acyltransferase activity"/>
    <property type="evidence" value="ECO:0007669"/>
    <property type="project" value="UniProtKB-KW"/>
</dbReference>
<organism evidence="8 9">
    <name type="scientific">Arcobacter cloacae</name>
    <dbReference type="NCBI Taxonomy" id="1054034"/>
    <lineage>
        <taxon>Bacteria</taxon>
        <taxon>Pseudomonadati</taxon>
        <taxon>Campylobacterota</taxon>
        <taxon>Epsilonproteobacteria</taxon>
        <taxon>Campylobacterales</taxon>
        <taxon>Arcobacteraceae</taxon>
        <taxon>Arcobacter</taxon>
    </lineage>
</organism>
<evidence type="ECO:0000256" key="3">
    <source>
        <dbReference type="ARBA" id="ARBA00022519"/>
    </source>
</evidence>
<keyword evidence="5 7" id="KW-0472">Membrane</keyword>
<evidence type="ECO:0000313" key="9">
    <source>
        <dbReference type="Proteomes" id="UP000290870"/>
    </source>
</evidence>
<dbReference type="CDD" id="cd07984">
    <property type="entry name" value="LPLAT_LABLAT-like"/>
    <property type="match status" value="1"/>
</dbReference>
<keyword evidence="4 8" id="KW-0808">Transferase</keyword>
<dbReference type="PANTHER" id="PTHR30606:SF10">
    <property type="entry name" value="PHOSPHATIDYLINOSITOL MANNOSIDE ACYLTRANSFERASE"/>
    <property type="match status" value="1"/>
</dbReference>
<dbReference type="GO" id="GO:0005886">
    <property type="term" value="C:plasma membrane"/>
    <property type="evidence" value="ECO:0007669"/>
    <property type="project" value="UniProtKB-SubCell"/>
</dbReference>
<protein>
    <submittedName>
        <fullName evidence="8">Lipid A biosynthesis acyltransferase</fullName>
    </submittedName>
</protein>
<dbReference type="GO" id="GO:0009247">
    <property type="term" value="P:glycolipid biosynthetic process"/>
    <property type="evidence" value="ECO:0007669"/>
    <property type="project" value="UniProtKB-ARBA"/>
</dbReference>
<keyword evidence="3" id="KW-0997">Cell inner membrane</keyword>
<dbReference type="InterPro" id="IPR004960">
    <property type="entry name" value="LipA_acyltrans"/>
</dbReference>
<evidence type="ECO:0000313" key="8">
    <source>
        <dbReference type="EMBL" id="RXJ82884.1"/>
    </source>
</evidence>
<evidence type="ECO:0000256" key="4">
    <source>
        <dbReference type="ARBA" id="ARBA00022679"/>
    </source>
</evidence>
<evidence type="ECO:0000256" key="6">
    <source>
        <dbReference type="ARBA" id="ARBA00023315"/>
    </source>
</evidence>
<keyword evidence="6 8" id="KW-0012">Acyltransferase</keyword>
<evidence type="ECO:0000256" key="2">
    <source>
        <dbReference type="ARBA" id="ARBA00022475"/>
    </source>
</evidence>
<dbReference type="OrthoDB" id="9803456at2"/>
<evidence type="ECO:0000256" key="7">
    <source>
        <dbReference type="SAM" id="Phobius"/>
    </source>
</evidence>
<dbReference type="EMBL" id="PDJZ01000023">
    <property type="protein sequence ID" value="RXJ82884.1"/>
    <property type="molecule type" value="Genomic_DNA"/>
</dbReference>
<accession>A0A4Q0Z9N0</accession>
<evidence type="ECO:0000256" key="5">
    <source>
        <dbReference type="ARBA" id="ARBA00023136"/>
    </source>
</evidence>
<dbReference type="RefSeq" id="WP_128987564.1">
    <property type="nucleotide sequence ID" value="NZ_PDJZ01000023.1"/>
</dbReference>
<sequence>MKRKIKDYFRYFLYIVFRFIFLVTPKFIMKKILQFLAFFAYKFNKKHKSIAKANLDLVYQNKIDEKRKEEIIYNSYKSLIFNMYEFMENQTISKEEMFKKANIINADIIQKAHDENRKIIYITAHYGGWELTLPYIALMFGEIAVVNRKMDNPHIQKLYAQARSKNKITMLEKQVAAKGMIKAFKENKTVAVVIDQHLKYGVEVELLGQKVMATDSTARLALKFDAIIIPIFTVCNDFRDYTINVGEAIDVKTLEFKTDDKIQELTQLQNDLITKQVFLKPDYWLWQHKRFKKYHNDIYKKEKSV</sequence>
<keyword evidence="2" id="KW-1003">Cell membrane</keyword>
<keyword evidence="7" id="KW-0812">Transmembrane</keyword>
<feature type="transmembrane region" description="Helical" evidence="7">
    <location>
        <begin position="12"/>
        <end position="29"/>
    </location>
</feature>
<reference evidence="8 9" key="1">
    <citation type="submission" date="2017-10" db="EMBL/GenBank/DDBJ databases">
        <title>Genomics of the genus Arcobacter.</title>
        <authorList>
            <person name="Perez-Cataluna A."/>
            <person name="Figueras M.J."/>
        </authorList>
    </citation>
    <scope>NUCLEOTIDE SEQUENCE [LARGE SCALE GENOMIC DNA]</scope>
    <source>
        <strain evidence="8 9">F26</strain>
    </source>
</reference>
<comment type="subcellular location">
    <subcellularLocation>
        <location evidence="1">Cell inner membrane</location>
    </subcellularLocation>
</comment>
<evidence type="ECO:0000256" key="1">
    <source>
        <dbReference type="ARBA" id="ARBA00004533"/>
    </source>
</evidence>
<comment type="caution">
    <text evidence="8">The sequence shown here is derived from an EMBL/GenBank/DDBJ whole genome shotgun (WGS) entry which is preliminary data.</text>
</comment>